<evidence type="ECO:0008006" key="3">
    <source>
        <dbReference type="Google" id="ProtNLM"/>
    </source>
</evidence>
<dbReference type="eggNOG" id="COG0727">
    <property type="taxonomic scope" value="Bacteria"/>
</dbReference>
<dbReference type="HOGENOM" id="CLU_074313_0_0_7"/>
<evidence type="ECO:0000313" key="2">
    <source>
        <dbReference type="Proteomes" id="UP000000442"/>
    </source>
</evidence>
<dbReference type="Pfam" id="PF03692">
    <property type="entry name" value="CxxCxxCC"/>
    <property type="match status" value="1"/>
</dbReference>
<dbReference type="Proteomes" id="UP000000442">
    <property type="component" value="Chromosome"/>
</dbReference>
<evidence type="ECO:0000313" key="1">
    <source>
        <dbReference type="EMBL" id="ACN14769.1"/>
    </source>
</evidence>
<name>C0QAI4_DESAH</name>
<organism evidence="1 2">
    <name type="scientific">Desulforapulum autotrophicum (strain ATCC 43914 / DSM 3382 / VKM B-1955 / HRM2)</name>
    <name type="common">Desulfobacterium autotrophicum</name>
    <dbReference type="NCBI Taxonomy" id="177437"/>
    <lineage>
        <taxon>Bacteria</taxon>
        <taxon>Pseudomonadati</taxon>
        <taxon>Thermodesulfobacteriota</taxon>
        <taxon>Desulfobacteria</taxon>
        <taxon>Desulfobacterales</taxon>
        <taxon>Desulfobacteraceae</taxon>
        <taxon>Desulforapulum</taxon>
    </lineage>
</organism>
<dbReference type="OrthoDB" id="9780934at2"/>
<dbReference type="PANTHER" id="PTHR35866">
    <property type="entry name" value="PUTATIVE-RELATED"/>
    <property type="match status" value="1"/>
</dbReference>
<protein>
    <recommendedName>
        <fullName evidence="3">YkgJ family cysteine cluster protein</fullName>
    </recommendedName>
</protein>
<dbReference type="RefSeq" id="WP_015903556.1">
    <property type="nucleotide sequence ID" value="NC_012108.1"/>
</dbReference>
<dbReference type="EMBL" id="CP001087">
    <property type="protein sequence ID" value="ACN14769.1"/>
    <property type="molecule type" value="Genomic_DNA"/>
</dbReference>
<dbReference type="InterPro" id="IPR005358">
    <property type="entry name" value="Puta_zinc/iron-chelating_dom"/>
</dbReference>
<sequence length="232" mass="25792">MADYREYKPGDGSQIPAQTECRQCGICCEKGGPALHTQDLLLITDGFVPFKSIITIRRGESVHDPVTDTIGPSKTELLKISGSNGTWSCLFYDKGQKGCSIYAHRPLACRTLKCWDTGEILKLSGRDLLSRLDLVGAETLLGKRLIEHEALFPFPDLKALVGSLSHISKKVLKKLERTVNNDLDHRAGSVDVFHLSVAQELFYFGRPIFQQLEHFGFAIRETATGIKIKFKG</sequence>
<dbReference type="PANTHER" id="PTHR35866:SF1">
    <property type="entry name" value="YKGJ FAMILY CYSTEINE CLUSTER PROTEIN"/>
    <property type="match status" value="1"/>
</dbReference>
<dbReference type="STRING" id="177437.HRM2_16610"/>
<proteinExistence type="predicted"/>
<dbReference type="KEGG" id="dat:HRM2_16610"/>
<reference evidence="1 2" key="1">
    <citation type="journal article" date="2009" name="Environ. Microbiol.">
        <title>Genome sequence of Desulfobacterium autotrophicum HRM2, a marine sulfate reducer oxidizing organic carbon completely to carbon dioxide.</title>
        <authorList>
            <person name="Strittmatter A.W."/>
            <person name="Liesegang H."/>
            <person name="Rabus R."/>
            <person name="Decker I."/>
            <person name="Amann J."/>
            <person name="Andres S."/>
            <person name="Henne A."/>
            <person name="Fricke W.F."/>
            <person name="Martinez-Arias R."/>
            <person name="Bartels D."/>
            <person name="Goesmann A."/>
            <person name="Krause L."/>
            <person name="Puehler A."/>
            <person name="Klenk H.P."/>
            <person name="Richter M."/>
            <person name="Schuler M."/>
            <person name="Gloeckner F.O."/>
            <person name="Meyerdierks A."/>
            <person name="Gottschalk G."/>
            <person name="Amann R."/>
        </authorList>
    </citation>
    <scope>NUCLEOTIDE SEQUENCE [LARGE SCALE GENOMIC DNA]</scope>
    <source>
        <strain evidence="2">ATCC 43914 / DSM 3382 / HRM2</strain>
    </source>
</reference>
<dbReference type="AlphaFoldDB" id="C0QAI4"/>
<accession>C0QAI4</accession>
<gene>
    <name evidence="1" type="ordered locus">HRM2_16610</name>
</gene>
<keyword evidence="2" id="KW-1185">Reference proteome</keyword>